<protein>
    <submittedName>
        <fullName evidence="1">Formate dehydrogenase accessory protein FdhE</fullName>
    </submittedName>
</protein>
<keyword evidence="2" id="KW-1185">Reference proteome</keyword>
<dbReference type="Proteomes" id="UP001057375">
    <property type="component" value="Unassembled WGS sequence"/>
</dbReference>
<feature type="non-terminal residue" evidence="1">
    <location>
        <position position="92"/>
    </location>
</feature>
<gene>
    <name evidence="1" type="ORF">ADUPG1_011375</name>
</gene>
<reference evidence="1" key="1">
    <citation type="submission" date="2022-03" db="EMBL/GenBank/DDBJ databases">
        <title>Draft genome sequence of Aduncisulcus paluster, a free-living microaerophilic Fornicata.</title>
        <authorList>
            <person name="Yuyama I."/>
            <person name="Kume K."/>
            <person name="Tamura T."/>
            <person name="Inagaki Y."/>
            <person name="Hashimoto T."/>
        </authorList>
    </citation>
    <scope>NUCLEOTIDE SEQUENCE</scope>
    <source>
        <strain evidence="1">NY0171</strain>
    </source>
</reference>
<proteinExistence type="predicted"/>
<name>A0ABQ5JVD4_9EUKA</name>
<evidence type="ECO:0000313" key="2">
    <source>
        <dbReference type="Proteomes" id="UP001057375"/>
    </source>
</evidence>
<accession>A0ABQ5JVD4</accession>
<comment type="caution">
    <text evidence="1">The sequence shown here is derived from an EMBL/GenBank/DDBJ whole genome shotgun (WGS) entry which is preliminary data.</text>
</comment>
<dbReference type="EMBL" id="BQXS01011980">
    <property type="protein sequence ID" value="GKT18769.1"/>
    <property type="molecule type" value="Genomic_DNA"/>
</dbReference>
<organism evidence="1 2">
    <name type="scientific">Aduncisulcus paluster</name>
    <dbReference type="NCBI Taxonomy" id="2918883"/>
    <lineage>
        <taxon>Eukaryota</taxon>
        <taxon>Metamonada</taxon>
        <taxon>Carpediemonas-like organisms</taxon>
        <taxon>Aduncisulcus</taxon>
    </lineage>
</organism>
<evidence type="ECO:0000313" key="1">
    <source>
        <dbReference type="EMBL" id="GKT18769.1"/>
    </source>
</evidence>
<sequence>MPALENIFDAFGPLVIALEEADDLLADWNDYEIPEAYAPRFEQGVALLSDMELPDLGEKYREVFMLVAGAIAEGLPAISKEVDEIVVAVGGA</sequence>